<evidence type="ECO:0000256" key="2">
    <source>
        <dbReference type="ARBA" id="ARBA00022679"/>
    </source>
</evidence>
<dbReference type="EMBL" id="CP000263">
    <property type="protein sequence ID" value="ABJ90589.1"/>
    <property type="molecule type" value="Genomic_DNA"/>
</dbReference>
<dbReference type="GO" id="GO:0016491">
    <property type="term" value="F:oxidoreductase activity"/>
    <property type="evidence" value="ECO:0007669"/>
    <property type="project" value="UniProtKB-KW"/>
</dbReference>
<feature type="binding site" evidence="5">
    <location>
        <position position="183"/>
    </location>
    <ligand>
        <name>S-adenosyl-L-methionine</name>
        <dbReference type="ChEBI" id="CHEBI:59789"/>
    </ligand>
</feature>
<sequence>MNIITWLSYARKKLSNSLTAKLDSEVLLCFVLKISKKDLFYKNKKKIKIKYLLILNNFLFRRVLGEPIAYIIKKKEFWSLSLFVSSYVLIPRPETEILVEQVLLKVSSTKNSILELGTGSGAISLALASENSQLKIIGTDISLYALLIAKYNADKLNLNNVKFIYSNWFQNIPIKKFHIIVCNPPYLSRKDFKNSCSNISFEPYSALVSGNSGIECIEYIIKNSFQYFVSSGWLYIEHCYKQTKLVHNIFKNNFFINIVSVKDYSNRNRITYGYLNK</sequence>
<dbReference type="InterPro" id="IPR029063">
    <property type="entry name" value="SAM-dependent_MTases_sf"/>
</dbReference>
<feature type="domain" description="Methyltransferase small" evidence="6">
    <location>
        <begin position="95"/>
        <end position="193"/>
    </location>
</feature>
<dbReference type="InterPro" id="IPR050320">
    <property type="entry name" value="N5-glutamine_MTase"/>
</dbReference>
<dbReference type="FunFam" id="3.40.50.150:FF:000053">
    <property type="entry name" value="Release factor glutamine methyltransferase"/>
    <property type="match status" value="1"/>
</dbReference>
<dbReference type="Gene3D" id="1.10.8.10">
    <property type="entry name" value="DNA helicase RuvA subunit, C-terminal domain"/>
    <property type="match status" value="1"/>
</dbReference>
<dbReference type="GO" id="GO:0003676">
    <property type="term" value="F:nucleic acid binding"/>
    <property type="evidence" value="ECO:0007669"/>
    <property type="project" value="InterPro"/>
</dbReference>
<proteinExistence type="inferred from homology"/>
<evidence type="ECO:0000256" key="1">
    <source>
        <dbReference type="ARBA" id="ARBA00022603"/>
    </source>
</evidence>
<accession>Q057W0</accession>
<dbReference type="CDD" id="cd02440">
    <property type="entry name" value="AdoMet_MTases"/>
    <property type="match status" value="1"/>
</dbReference>
<protein>
    <recommendedName>
        <fullName evidence="5">Release factor glutamine methyltransferase</fullName>
        <shortName evidence="5">RF MTase</shortName>
        <ecNumber evidence="5">2.1.1.297</ecNumber>
    </recommendedName>
    <alternativeName>
        <fullName evidence="5">N5-glutamine methyltransferase PrmC</fullName>
    </alternativeName>
    <alternativeName>
        <fullName evidence="5">Protein-(glutamine-N5) MTase PrmC</fullName>
    </alternativeName>
    <alternativeName>
        <fullName evidence="5">Protein-glutamine N-methyltransferase PrmC</fullName>
    </alternativeName>
</protein>
<feature type="binding site" evidence="5">
    <location>
        <position position="140"/>
    </location>
    <ligand>
        <name>S-adenosyl-L-methionine</name>
        <dbReference type="ChEBI" id="CHEBI:59789"/>
    </ligand>
</feature>
<dbReference type="GO" id="GO:0032259">
    <property type="term" value="P:methylation"/>
    <property type="evidence" value="ECO:0007669"/>
    <property type="project" value="UniProtKB-KW"/>
</dbReference>
<dbReference type="Proteomes" id="UP000000669">
    <property type="component" value="Chromosome"/>
</dbReference>
<evidence type="ECO:0000313" key="9">
    <source>
        <dbReference type="Proteomes" id="UP000000669"/>
    </source>
</evidence>
<dbReference type="PROSITE" id="PS00092">
    <property type="entry name" value="N6_MTASE"/>
    <property type="match status" value="1"/>
</dbReference>
<dbReference type="Gene3D" id="3.40.50.150">
    <property type="entry name" value="Vaccinia Virus protein VP39"/>
    <property type="match status" value="1"/>
</dbReference>
<dbReference type="Pfam" id="PF17827">
    <property type="entry name" value="PrmC_N"/>
    <property type="match status" value="1"/>
</dbReference>
<dbReference type="InterPro" id="IPR019874">
    <property type="entry name" value="RF_methyltr_PrmC"/>
</dbReference>
<evidence type="ECO:0000313" key="8">
    <source>
        <dbReference type="EMBL" id="ABJ90589.1"/>
    </source>
</evidence>
<dbReference type="SUPFAM" id="SSF53335">
    <property type="entry name" value="S-adenosyl-L-methionine-dependent methyltransferases"/>
    <property type="match status" value="1"/>
</dbReference>
<dbReference type="InterPro" id="IPR004556">
    <property type="entry name" value="HemK-like"/>
</dbReference>
<dbReference type="NCBIfam" id="TIGR03534">
    <property type="entry name" value="RF_mod_PrmC"/>
    <property type="match status" value="1"/>
</dbReference>
<feature type="binding site" evidence="5">
    <location>
        <begin position="183"/>
        <end position="186"/>
    </location>
    <ligand>
        <name>substrate</name>
    </ligand>
</feature>
<gene>
    <name evidence="8" type="primary">hemK</name>
    <name evidence="5" type="synonym">prmC</name>
    <name evidence="8" type="ordered locus">BCc_112</name>
</gene>
<comment type="similarity">
    <text evidence="5">Belongs to the protein N5-glutamine methyltransferase family. PrmC subfamily.</text>
</comment>
<keyword evidence="9" id="KW-1185">Reference proteome</keyword>
<evidence type="ECO:0000256" key="4">
    <source>
        <dbReference type="ARBA" id="ARBA00048391"/>
    </source>
</evidence>
<comment type="function">
    <text evidence="5">Methylates the class 1 translation termination release factors RF1/PrfA and RF2/PrfB on the glutamine residue of the universally conserved GGQ motif.</text>
</comment>
<dbReference type="GO" id="GO:0102559">
    <property type="term" value="F:peptide chain release factor N(5)-glutamine methyltransferase activity"/>
    <property type="evidence" value="ECO:0007669"/>
    <property type="project" value="UniProtKB-EC"/>
</dbReference>
<dbReference type="EC" id="2.1.1.297" evidence="5"/>
<dbReference type="PANTHER" id="PTHR18895">
    <property type="entry name" value="HEMK METHYLTRANSFERASE"/>
    <property type="match status" value="1"/>
</dbReference>
<organism evidence="8 9">
    <name type="scientific">Buchnera aphidicola subsp. Cinara cedri (strain Cc)</name>
    <dbReference type="NCBI Taxonomy" id="372461"/>
    <lineage>
        <taxon>Bacteria</taxon>
        <taxon>Pseudomonadati</taxon>
        <taxon>Pseudomonadota</taxon>
        <taxon>Gammaproteobacteria</taxon>
        <taxon>Enterobacterales</taxon>
        <taxon>Erwiniaceae</taxon>
        <taxon>Buchnera</taxon>
    </lineage>
</organism>
<dbReference type="AlphaFoldDB" id="Q057W0"/>
<dbReference type="RefSeq" id="WP_011672508.1">
    <property type="nucleotide sequence ID" value="NC_008513.1"/>
</dbReference>
<keyword evidence="3 5" id="KW-0949">S-adenosyl-L-methionine</keyword>
<dbReference type="InterPro" id="IPR002052">
    <property type="entry name" value="DNA_methylase_N6_adenine_CS"/>
</dbReference>
<feature type="binding site" evidence="5">
    <location>
        <begin position="117"/>
        <end position="121"/>
    </location>
    <ligand>
        <name>S-adenosyl-L-methionine</name>
        <dbReference type="ChEBI" id="CHEBI:59789"/>
    </ligand>
</feature>
<keyword evidence="8" id="KW-0560">Oxidoreductase</keyword>
<dbReference type="PANTHER" id="PTHR18895:SF74">
    <property type="entry name" value="MTRF1L RELEASE FACTOR GLUTAMINE METHYLTRANSFERASE"/>
    <property type="match status" value="1"/>
</dbReference>
<keyword evidence="2 5" id="KW-0808">Transferase</keyword>
<evidence type="ECO:0000259" key="6">
    <source>
        <dbReference type="Pfam" id="PF05175"/>
    </source>
</evidence>
<dbReference type="NCBIfam" id="TIGR00536">
    <property type="entry name" value="hemK_fam"/>
    <property type="match status" value="1"/>
</dbReference>
<dbReference type="HAMAP" id="MF_02126">
    <property type="entry name" value="RF_methyltr_PrmC"/>
    <property type="match status" value="1"/>
</dbReference>
<dbReference type="eggNOG" id="COG2890">
    <property type="taxonomic scope" value="Bacteria"/>
</dbReference>
<dbReference type="OrthoDB" id="9800643at2"/>
<feature type="binding site" evidence="5">
    <location>
        <position position="168"/>
    </location>
    <ligand>
        <name>S-adenosyl-L-methionine</name>
        <dbReference type="ChEBI" id="CHEBI:59789"/>
    </ligand>
</feature>
<dbReference type="HOGENOM" id="CLU_018398_3_0_6"/>
<name>Q057W0_BUCCC</name>
<dbReference type="KEGG" id="bcc:BCc_112"/>
<dbReference type="STRING" id="372461.BCc_112"/>
<dbReference type="InterPro" id="IPR040758">
    <property type="entry name" value="PrmC_N"/>
</dbReference>
<dbReference type="InterPro" id="IPR007848">
    <property type="entry name" value="Small_mtfrase_dom"/>
</dbReference>
<dbReference type="Pfam" id="PF05175">
    <property type="entry name" value="MTS"/>
    <property type="match status" value="1"/>
</dbReference>
<evidence type="ECO:0000256" key="5">
    <source>
        <dbReference type="HAMAP-Rule" id="MF_02126"/>
    </source>
</evidence>
<feature type="domain" description="Release factor glutamine methyltransferase N-terminal" evidence="7">
    <location>
        <begin position="6"/>
        <end position="72"/>
    </location>
</feature>
<comment type="catalytic activity">
    <reaction evidence="4 5">
        <text>L-glutaminyl-[peptide chain release factor] + S-adenosyl-L-methionine = N(5)-methyl-L-glutaminyl-[peptide chain release factor] + S-adenosyl-L-homocysteine + H(+)</text>
        <dbReference type="Rhea" id="RHEA:42896"/>
        <dbReference type="Rhea" id="RHEA-COMP:10271"/>
        <dbReference type="Rhea" id="RHEA-COMP:10272"/>
        <dbReference type="ChEBI" id="CHEBI:15378"/>
        <dbReference type="ChEBI" id="CHEBI:30011"/>
        <dbReference type="ChEBI" id="CHEBI:57856"/>
        <dbReference type="ChEBI" id="CHEBI:59789"/>
        <dbReference type="ChEBI" id="CHEBI:61891"/>
        <dbReference type="EC" id="2.1.1.297"/>
    </reaction>
</comment>
<evidence type="ECO:0000256" key="3">
    <source>
        <dbReference type="ARBA" id="ARBA00022691"/>
    </source>
</evidence>
<evidence type="ECO:0000259" key="7">
    <source>
        <dbReference type="Pfam" id="PF17827"/>
    </source>
</evidence>
<reference evidence="8 9" key="1">
    <citation type="journal article" date="2006" name="Science">
        <title>A small microbial genome: the end of a long symbiotic relationship?</title>
        <authorList>
            <person name="Perez-Brocal V."/>
            <person name="Gil R."/>
            <person name="Ramos S."/>
            <person name="Lamelas A."/>
            <person name="Postigo M."/>
            <person name="Michelena J.M."/>
            <person name="Silva F.J."/>
            <person name="Moya A."/>
            <person name="Latorre A."/>
        </authorList>
    </citation>
    <scope>NUCLEOTIDE SEQUENCE [LARGE SCALE GENOMIC DNA]</scope>
    <source>
        <strain evidence="9">Cc</strain>
    </source>
</reference>
<keyword evidence="1 5" id="KW-0489">Methyltransferase</keyword>